<feature type="compositionally biased region" description="Acidic residues" evidence="2">
    <location>
        <begin position="451"/>
        <end position="462"/>
    </location>
</feature>
<dbReference type="GO" id="GO:0005634">
    <property type="term" value="C:nucleus"/>
    <property type="evidence" value="ECO:0007669"/>
    <property type="project" value="TreeGrafter"/>
</dbReference>
<protein>
    <submittedName>
        <fullName evidence="4">Pogo transposable element with KRAB domain</fullName>
    </submittedName>
</protein>
<feature type="compositionally biased region" description="Low complexity" evidence="2">
    <location>
        <begin position="463"/>
        <end position="475"/>
    </location>
</feature>
<name>A0A369K205_HYPMA</name>
<evidence type="ECO:0000256" key="2">
    <source>
        <dbReference type="SAM" id="MobiDB-lite"/>
    </source>
</evidence>
<feature type="region of interest" description="Disordered" evidence="2">
    <location>
        <begin position="450"/>
        <end position="475"/>
    </location>
</feature>
<dbReference type="PANTHER" id="PTHR19303">
    <property type="entry name" value="TRANSPOSON"/>
    <property type="match status" value="1"/>
</dbReference>
<dbReference type="InterPro" id="IPR006600">
    <property type="entry name" value="HTH_CenpB_DNA-bd_dom"/>
</dbReference>
<feature type="domain" description="HTH CENPB-type" evidence="3">
    <location>
        <begin position="83"/>
        <end position="157"/>
    </location>
</feature>
<dbReference type="InterPro" id="IPR050863">
    <property type="entry name" value="CenT-Element_Derived"/>
</dbReference>
<dbReference type="InterPro" id="IPR004875">
    <property type="entry name" value="DDE_SF_endonuclease_dom"/>
</dbReference>
<dbReference type="PROSITE" id="PS51253">
    <property type="entry name" value="HTH_CENPB"/>
    <property type="match status" value="1"/>
</dbReference>
<feature type="region of interest" description="Disordered" evidence="2">
    <location>
        <begin position="682"/>
        <end position="733"/>
    </location>
</feature>
<dbReference type="PANTHER" id="PTHR19303:SF74">
    <property type="entry name" value="POGO TRANSPOSABLE ELEMENT WITH KRAB DOMAIN"/>
    <property type="match status" value="1"/>
</dbReference>
<sequence>MAGRAKSDTKKRQILRDAHDQLMKRAAEAYCNELAKPPGVRRRGLRTICADFERIYFAETGSQIRLSHMTLKRLAEGGRTHTEAKAESSWITEDEANILIDFIIEMGHRGFPLSHRRIKEHVDEICRARLGPKFPASGVGRNWSYRFVEKYSDRIKTKRSRPLEEKRGRAVNPNTNEAWWELLEDTLTKYKIQRHNTYGVDEVGCQPYGEETEWVVGDASTSGPQYEVKSGNRETITVLATICADGTSTPPAIIFKGKAYQVKWAQDNPANASIGYSKKGWTDGEIGVEWMKIFDEQTATKANGEWRLLLVDGHNSHYTLAFLNYARTHMIIVICYPSHTTHIYQGLDVVIFATLKHHLNLERRIWQEKNGTPIDKTNFVGVYGRAHLRAFTAETIMAAFRKTGVWPFNPNVVTEEMMAPSKETSVEGHLPLVPPTPVRTIARLLEKISIEDDLPEDSDEESPGSSPTATASSSAFNTRMRVTFDEAVKKLSTTQLAYLTSINPATSEDAMPTTQTQPIPPPRATSRELFSSIKLKTPNEILLMAALREAEAANDALRQRVLALQATNVLNESYCTKLRFQLAHREEKKKNPKGKGKLVGDGLPRLLTGDDFYEWVVEFTNWQREEERKKKEKKQERARLKVAVDEWKKGEDACKVANAAKTERYHEAVKVWEREKAKAKAAKQTFRIKKPTRQPLQKAKAKPKLADFEQVDGIDDSSEEDDEEDDDDDDDDD</sequence>
<keyword evidence="1" id="KW-0238">DNA-binding</keyword>
<dbReference type="STRING" id="39966.A0A369K205"/>
<organism evidence="4 5">
    <name type="scientific">Hypsizygus marmoreus</name>
    <name type="common">White beech mushroom</name>
    <name type="synonym">Agaricus marmoreus</name>
    <dbReference type="NCBI Taxonomy" id="39966"/>
    <lineage>
        <taxon>Eukaryota</taxon>
        <taxon>Fungi</taxon>
        <taxon>Dikarya</taxon>
        <taxon>Basidiomycota</taxon>
        <taxon>Agaricomycotina</taxon>
        <taxon>Agaricomycetes</taxon>
        <taxon>Agaricomycetidae</taxon>
        <taxon>Agaricales</taxon>
        <taxon>Tricholomatineae</taxon>
        <taxon>Lyophyllaceae</taxon>
        <taxon>Hypsizygus</taxon>
    </lineage>
</organism>
<evidence type="ECO:0000259" key="3">
    <source>
        <dbReference type="PROSITE" id="PS51253"/>
    </source>
</evidence>
<accession>A0A369K205</accession>
<dbReference type="AlphaFoldDB" id="A0A369K205"/>
<dbReference type="Pfam" id="PF03221">
    <property type="entry name" value="HTH_Tnp_Tc5"/>
    <property type="match status" value="1"/>
</dbReference>
<evidence type="ECO:0000256" key="1">
    <source>
        <dbReference type="ARBA" id="ARBA00023125"/>
    </source>
</evidence>
<dbReference type="InParanoid" id="A0A369K205"/>
<dbReference type="EMBL" id="LUEZ02000010">
    <property type="protein sequence ID" value="RDB28659.1"/>
    <property type="molecule type" value="Genomic_DNA"/>
</dbReference>
<dbReference type="Pfam" id="PF03184">
    <property type="entry name" value="DDE_1"/>
    <property type="match status" value="1"/>
</dbReference>
<evidence type="ECO:0000313" key="4">
    <source>
        <dbReference type="EMBL" id="RDB28659.1"/>
    </source>
</evidence>
<dbReference type="GO" id="GO:0003677">
    <property type="term" value="F:DNA binding"/>
    <property type="evidence" value="ECO:0007669"/>
    <property type="project" value="UniProtKB-KW"/>
</dbReference>
<dbReference type="OrthoDB" id="2917041at2759"/>
<reference evidence="4" key="1">
    <citation type="submission" date="2018-04" db="EMBL/GenBank/DDBJ databases">
        <title>Whole genome sequencing of Hypsizygus marmoreus.</title>
        <authorList>
            <person name="Choi I.-G."/>
            <person name="Min B."/>
            <person name="Kim J.-G."/>
            <person name="Kim S."/>
            <person name="Oh Y.-L."/>
            <person name="Kong W.-S."/>
            <person name="Park H."/>
            <person name="Jeong J."/>
            <person name="Song E.-S."/>
        </authorList>
    </citation>
    <scope>NUCLEOTIDE SEQUENCE [LARGE SCALE GENOMIC DNA]</scope>
    <source>
        <strain evidence="4">51987-8</strain>
    </source>
</reference>
<comment type="caution">
    <text evidence="4">The sequence shown here is derived from an EMBL/GenBank/DDBJ whole genome shotgun (WGS) entry which is preliminary data.</text>
</comment>
<gene>
    <name evidence="4" type="primary">POGK</name>
    <name evidence="4" type="ORF">Hypma_016024</name>
</gene>
<evidence type="ECO:0000313" key="5">
    <source>
        <dbReference type="Proteomes" id="UP000076154"/>
    </source>
</evidence>
<feature type="compositionally biased region" description="Basic residues" evidence="2">
    <location>
        <begin position="682"/>
        <end position="692"/>
    </location>
</feature>
<feature type="compositionally biased region" description="Acidic residues" evidence="2">
    <location>
        <begin position="709"/>
        <end position="733"/>
    </location>
</feature>
<keyword evidence="5" id="KW-1185">Reference proteome</keyword>
<proteinExistence type="predicted"/>
<dbReference type="Proteomes" id="UP000076154">
    <property type="component" value="Unassembled WGS sequence"/>
</dbReference>